<organism evidence="1">
    <name type="scientific">Echinostoma caproni</name>
    <dbReference type="NCBI Taxonomy" id="27848"/>
    <lineage>
        <taxon>Eukaryota</taxon>
        <taxon>Metazoa</taxon>
        <taxon>Spiralia</taxon>
        <taxon>Lophotrochozoa</taxon>
        <taxon>Platyhelminthes</taxon>
        <taxon>Trematoda</taxon>
        <taxon>Digenea</taxon>
        <taxon>Plagiorchiida</taxon>
        <taxon>Echinostomata</taxon>
        <taxon>Echinostomatoidea</taxon>
        <taxon>Echinostomatidae</taxon>
        <taxon>Echinostoma</taxon>
    </lineage>
</organism>
<protein>
    <submittedName>
        <fullName evidence="1">Autophagy-related protein 13</fullName>
    </submittedName>
</protein>
<sequence length="206" mass="22917">LFSFELESNGIPNDLKNFTDTTTTIDVDWFDLIDTSDTSGDLGDIQLSPVPKILHSPPEPVQPDVNKSRLACSASTFSTSVPCPTPSRIFSTNCRSDSHQRGRKSSPDLRLKLMDKECRDIDHDLDAIDFHSDDDTVKEGDLSDAGSRDFADEGDSFVPVRSRTGSIHCSNRYLHNEDIVNGRPVSCQWFLDPAIAPDFGFSSYLW</sequence>
<dbReference type="AlphaFoldDB" id="A0A183B5W3"/>
<name>A0A183B5W3_9TREM</name>
<evidence type="ECO:0000313" key="1">
    <source>
        <dbReference type="WBParaSite" id="ECPE_0001463801-mRNA-1"/>
    </source>
</evidence>
<accession>A0A183B5W3</accession>
<proteinExistence type="predicted"/>
<dbReference type="WBParaSite" id="ECPE_0001463801-mRNA-1">
    <property type="protein sequence ID" value="ECPE_0001463801-mRNA-1"/>
    <property type="gene ID" value="ECPE_0001463801"/>
</dbReference>
<reference evidence="1" key="1">
    <citation type="submission" date="2016-06" db="UniProtKB">
        <authorList>
            <consortium name="WormBaseParasite"/>
        </authorList>
    </citation>
    <scope>IDENTIFICATION</scope>
</reference>